<gene>
    <name evidence="6" type="primary">pfp</name>
    <name evidence="8" type="ORF">D5F11_002355</name>
</gene>
<dbReference type="GO" id="GO:0003872">
    <property type="term" value="F:6-phosphofructokinase activity"/>
    <property type="evidence" value="ECO:0007669"/>
    <property type="project" value="UniProtKB-UniRule"/>
</dbReference>
<dbReference type="Gene3D" id="3.40.50.450">
    <property type="match status" value="1"/>
</dbReference>
<dbReference type="GO" id="GO:0006002">
    <property type="term" value="P:fructose 6-phosphate metabolic process"/>
    <property type="evidence" value="ECO:0007669"/>
    <property type="project" value="InterPro"/>
</dbReference>
<keyword evidence="6" id="KW-0324">Glycolysis</keyword>
<organism evidence="8 9">
    <name type="scientific">Siminovitchia terrae</name>
    <name type="common">Bacillus terrae</name>
    <dbReference type="NCBI Taxonomy" id="1914933"/>
    <lineage>
        <taxon>Bacteria</taxon>
        <taxon>Bacillati</taxon>
        <taxon>Bacillota</taxon>
        <taxon>Bacilli</taxon>
        <taxon>Bacillales</taxon>
        <taxon>Bacillaceae</taxon>
        <taxon>Siminovitchia</taxon>
    </lineage>
</organism>
<dbReference type="GO" id="GO:0047334">
    <property type="term" value="F:diphosphate-fructose-6-phosphate 1-phosphotransferase activity"/>
    <property type="evidence" value="ECO:0007669"/>
    <property type="project" value="UniProtKB-EC"/>
</dbReference>
<keyword evidence="2 6" id="KW-0808">Transferase</keyword>
<evidence type="ECO:0000256" key="6">
    <source>
        <dbReference type="HAMAP-Rule" id="MF_01978"/>
    </source>
</evidence>
<dbReference type="EC" id="2.7.1.90" evidence="6"/>
<name>A0A429XED4_SIMTE</name>
<comment type="cofactor">
    <cofactor evidence="1 6">
        <name>Mg(2+)</name>
        <dbReference type="ChEBI" id="CHEBI:18420"/>
    </cofactor>
</comment>
<feature type="site" description="Important for catalytic activity; stabilizes the transition state when the phosphoryl donor is PPi" evidence="6">
    <location>
        <position position="134"/>
    </location>
</feature>
<evidence type="ECO:0000256" key="1">
    <source>
        <dbReference type="ARBA" id="ARBA00001946"/>
    </source>
</evidence>
<proteinExistence type="inferred from homology"/>
<sequence>MKGNCLIVQSGGPTAVINNSMVGIIDEILHSAFTGKILGAAGGIHGLLKESFLRLDNLSDTDRYRLRWTPGAALGTLRYKLTSVDYKLIIKTLQKNDIRYFFYIGGNGSMNVAKGINEFAKAVGYELFVIGIPKSIDNDLLGIDHSPGYGSAAKFLATSVLDVKMDMASYTENNRVTIIETMGRHTGWLAGACSLAEGPADDDTQLLIYIPEIAFGLEDCLSKVVRAYNENRNTVLVVSEGIRRQNGELVYEKNLGYDALGRSRLGGVSLHLEEIVKEQTGIDTRSIDSSIWQRSSIMLASKTDVNEAYEIGRVAWQYAIDGYTGVMISMKRIAHNDDYQISYGTVLLEEMAGQERYVPKEWYNVKENTMTTEFKEYVCPIIQGELLIPMENGLPVYKRVI</sequence>
<dbReference type="Pfam" id="PF00365">
    <property type="entry name" value="PFK"/>
    <property type="match status" value="1"/>
</dbReference>
<evidence type="ECO:0000256" key="4">
    <source>
        <dbReference type="ARBA" id="ARBA00022777"/>
    </source>
</evidence>
<dbReference type="InterPro" id="IPR022953">
    <property type="entry name" value="ATP_PFK"/>
</dbReference>
<dbReference type="OrthoDB" id="9802503at2"/>
<feature type="domain" description="Phosphofructokinase" evidence="7">
    <location>
        <begin position="5"/>
        <end position="296"/>
    </location>
</feature>
<protein>
    <recommendedName>
        <fullName evidence="6">Pyrophosphate--fructose 6-phosphate 1-phosphotransferase</fullName>
        <ecNumber evidence="6">2.7.1.90</ecNumber>
    </recommendedName>
    <alternativeName>
        <fullName evidence="6">6-phosphofructokinase, pyrophosphate dependent</fullName>
    </alternativeName>
    <alternativeName>
        <fullName evidence="6">PPi-dependent phosphofructokinase</fullName>
        <shortName evidence="6">PPi-PFK</shortName>
    </alternativeName>
    <alternativeName>
        <fullName evidence="6">Pyrophosphate-dependent 6-phosphofructose-1-kinase</fullName>
    </alternativeName>
</protein>
<dbReference type="GO" id="GO:0005737">
    <property type="term" value="C:cytoplasm"/>
    <property type="evidence" value="ECO:0007669"/>
    <property type="project" value="UniProtKB-SubCell"/>
</dbReference>
<dbReference type="Proteomes" id="UP000287296">
    <property type="component" value="Unassembled WGS sequence"/>
</dbReference>
<comment type="subunit">
    <text evidence="6">Homodimer.</text>
</comment>
<comment type="catalytic activity">
    <reaction evidence="6">
        <text>beta-D-fructose 6-phosphate + diphosphate = beta-D-fructose 1,6-bisphosphate + phosphate + H(+)</text>
        <dbReference type="Rhea" id="RHEA:13613"/>
        <dbReference type="ChEBI" id="CHEBI:15378"/>
        <dbReference type="ChEBI" id="CHEBI:32966"/>
        <dbReference type="ChEBI" id="CHEBI:33019"/>
        <dbReference type="ChEBI" id="CHEBI:43474"/>
        <dbReference type="ChEBI" id="CHEBI:57634"/>
        <dbReference type="EC" id="2.7.1.90"/>
    </reaction>
</comment>
<evidence type="ECO:0000256" key="3">
    <source>
        <dbReference type="ARBA" id="ARBA00022723"/>
    </source>
</evidence>
<keyword evidence="4 6" id="KW-0418">Kinase</keyword>
<dbReference type="PIRSF" id="PIRSF036483">
    <property type="entry name" value="PFK_XF0274"/>
    <property type="match status" value="1"/>
</dbReference>
<feature type="binding site" evidence="6">
    <location>
        <position position="12"/>
    </location>
    <ligand>
        <name>diphosphate</name>
        <dbReference type="ChEBI" id="CHEBI:33019"/>
    </ligand>
</feature>
<dbReference type="InterPro" id="IPR035966">
    <property type="entry name" value="PKF_sf"/>
</dbReference>
<keyword evidence="6" id="KW-0963">Cytoplasm</keyword>
<dbReference type="PRINTS" id="PR00476">
    <property type="entry name" value="PHFRCTKINASE"/>
</dbReference>
<feature type="active site" description="Proton acceptor" evidence="6">
    <location>
        <position position="137"/>
    </location>
</feature>
<dbReference type="EMBL" id="QYTW02000001">
    <property type="protein sequence ID" value="RST61776.1"/>
    <property type="molecule type" value="Genomic_DNA"/>
</dbReference>
<reference evidence="8 9" key="1">
    <citation type="submission" date="2018-12" db="EMBL/GenBank/DDBJ databases">
        <authorList>
            <person name="Sun L."/>
            <person name="Chen Z."/>
        </authorList>
    </citation>
    <scope>NUCLEOTIDE SEQUENCE [LARGE SCALE GENOMIC DNA]</scope>
    <source>
        <strain evidence="8 9">LMG 29736</strain>
    </source>
</reference>
<dbReference type="SUPFAM" id="SSF53784">
    <property type="entry name" value="Phosphofructokinase"/>
    <property type="match status" value="1"/>
</dbReference>
<comment type="subcellular location">
    <subcellularLocation>
        <location evidence="6">Cytoplasm</location>
    </subcellularLocation>
</comment>
<keyword evidence="3 6" id="KW-0479">Metal-binding</keyword>
<dbReference type="NCBIfam" id="NF010675">
    <property type="entry name" value="PRK14072.1"/>
    <property type="match status" value="1"/>
</dbReference>
<evidence type="ECO:0000256" key="2">
    <source>
        <dbReference type="ARBA" id="ARBA00022679"/>
    </source>
</evidence>
<dbReference type="UniPathway" id="UPA00109">
    <property type="reaction ID" value="UER00182"/>
</dbReference>
<comment type="function">
    <text evidence="6">Catalyzes the phosphorylation of D-fructose 6-phosphate, the first committing step of glycolysis. Uses inorganic phosphate (PPi) as phosphoryl donor instead of ATP like common ATP-dependent phosphofructokinases (ATP-PFKs), which renders the reaction reversible, and can thus function both in glycolysis and gluconeogenesis. Consistently, PPi-PFK can replace the enzymes of both the forward (ATP-PFK) and reverse (fructose-bisphosphatase (FBPase)) reactions.</text>
</comment>
<dbReference type="InterPro" id="IPR000023">
    <property type="entry name" value="Phosphofructokinase_dom"/>
</dbReference>
<dbReference type="InterPro" id="IPR050929">
    <property type="entry name" value="PFKA"/>
</dbReference>
<dbReference type="GO" id="GO:0046872">
    <property type="term" value="F:metal ion binding"/>
    <property type="evidence" value="ECO:0007669"/>
    <property type="project" value="UniProtKB-KW"/>
</dbReference>
<feature type="binding site" evidence="6">
    <location>
        <begin position="182"/>
        <end position="184"/>
    </location>
    <ligand>
        <name>substrate</name>
    </ligand>
</feature>
<comment type="caution">
    <text evidence="8">The sequence shown here is derived from an EMBL/GenBank/DDBJ whole genome shotgun (WGS) entry which is preliminary data.</text>
</comment>
<dbReference type="AlphaFoldDB" id="A0A429XED4"/>
<dbReference type="HAMAP" id="MF_01978">
    <property type="entry name" value="Phosphofructokinase_II_B2"/>
    <property type="match status" value="1"/>
</dbReference>
<evidence type="ECO:0000313" key="8">
    <source>
        <dbReference type="EMBL" id="RST61776.1"/>
    </source>
</evidence>
<keyword evidence="5 6" id="KW-0460">Magnesium</keyword>
<comment type="caution">
    <text evidence="6">Lacks conserved residue(s) required for the propagation of feature annotation.</text>
</comment>
<dbReference type="Gene3D" id="3.40.50.460">
    <property type="entry name" value="Phosphofructokinase domain"/>
    <property type="match status" value="1"/>
</dbReference>
<comment type="activity regulation">
    <text evidence="6">Non-allosteric.</text>
</comment>
<evidence type="ECO:0000313" key="9">
    <source>
        <dbReference type="Proteomes" id="UP000287296"/>
    </source>
</evidence>
<evidence type="ECO:0000256" key="5">
    <source>
        <dbReference type="ARBA" id="ARBA00022842"/>
    </source>
</evidence>
<dbReference type="PANTHER" id="PTHR45770">
    <property type="entry name" value="ATP-DEPENDENT 6-PHOSPHOFRUCTOKINASE 1"/>
    <property type="match status" value="1"/>
</dbReference>
<comment type="similarity">
    <text evidence="6">Belongs to the phosphofructokinase type A (PFKA) family. PPi-dependent PFK group II subfamily. Clade 'B2' sub-subfamily.</text>
</comment>
<comment type="pathway">
    <text evidence="6">Carbohydrate degradation; glycolysis; D-glyceraldehyde 3-phosphate and glycerone phosphate from D-glucose: step 3/4.</text>
</comment>
<feature type="binding site" evidence="6">
    <location>
        <position position="107"/>
    </location>
    <ligand>
        <name>Mg(2+)</name>
        <dbReference type="ChEBI" id="CHEBI:18420"/>
        <note>catalytic</note>
    </ligand>
</feature>
<dbReference type="InterPro" id="IPR011404">
    <property type="entry name" value="PPi-PFK"/>
</dbReference>
<feature type="binding site" evidence="6">
    <location>
        <position position="240"/>
    </location>
    <ligand>
        <name>substrate</name>
    </ligand>
</feature>
<accession>A0A429XED4</accession>
<evidence type="ECO:0000259" key="7">
    <source>
        <dbReference type="Pfam" id="PF00365"/>
    </source>
</evidence>